<comment type="caution">
    <text evidence="6">The sequence shown here is derived from an EMBL/GenBank/DDBJ whole genome shotgun (WGS) entry which is preliminary data.</text>
</comment>
<evidence type="ECO:0000313" key="7">
    <source>
        <dbReference type="Proteomes" id="UP000031737"/>
    </source>
</evidence>
<proteinExistence type="predicted"/>
<feature type="compositionally biased region" description="Basic and acidic residues" evidence="4">
    <location>
        <begin position="256"/>
        <end position="268"/>
    </location>
</feature>
<dbReference type="EMBL" id="AUPL01007276">
    <property type="protein sequence ID" value="ESL05138.1"/>
    <property type="molecule type" value="Genomic_DNA"/>
</dbReference>
<accession>A0A061IRR5</accession>
<feature type="domain" description="Bromo" evidence="5">
    <location>
        <begin position="57"/>
        <end position="110"/>
    </location>
</feature>
<feature type="compositionally biased region" description="Pro residues" evidence="4">
    <location>
        <begin position="220"/>
        <end position="229"/>
    </location>
</feature>
<feature type="compositionally biased region" description="Polar residues" evidence="4">
    <location>
        <begin position="206"/>
        <end position="216"/>
    </location>
</feature>
<evidence type="ECO:0000259" key="5">
    <source>
        <dbReference type="PROSITE" id="PS50014"/>
    </source>
</evidence>
<protein>
    <submittedName>
        <fullName evidence="6">DNA-binding protein</fullName>
    </submittedName>
</protein>
<dbReference type="InterPro" id="IPR001487">
    <property type="entry name" value="Bromodomain"/>
</dbReference>
<keyword evidence="3" id="KW-0175">Coiled coil</keyword>
<feature type="coiled-coil region" evidence="3">
    <location>
        <begin position="1"/>
        <end position="28"/>
    </location>
</feature>
<dbReference type="VEuPathDB" id="TriTrypDB:TRSC58_07239"/>
<dbReference type="Proteomes" id="UP000031737">
    <property type="component" value="Unassembled WGS sequence"/>
</dbReference>
<dbReference type="Gene3D" id="1.20.920.10">
    <property type="entry name" value="Bromodomain-like"/>
    <property type="match status" value="1"/>
</dbReference>
<dbReference type="PRINTS" id="PR00503">
    <property type="entry name" value="BROMODOMAIN"/>
</dbReference>
<dbReference type="Pfam" id="PF00439">
    <property type="entry name" value="Bromodomain"/>
    <property type="match status" value="1"/>
</dbReference>
<dbReference type="PANTHER" id="PTHR45926">
    <property type="entry name" value="OSJNBA0053K19.4 PROTEIN"/>
    <property type="match status" value="1"/>
</dbReference>
<keyword evidence="6" id="KW-0238">DNA-binding</keyword>
<keyword evidence="1 2" id="KW-0103">Bromodomain</keyword>
<dbReference type="AlphaFoldDB" id="A0A061IRR5"/>
<keyword evidence="7" id="KW-1185">Reference proteome</keyword>
<dbReference type="OrthoDB" id="21449at2759"/>
<dbReference type="SUPFAM" id="SSF47370">
    <property type="entry name" value="Bromodomain"/>
    <property type="match status" value="1"/>
</dbReference>
<dbReference type="CDD" id="cd04369">
    <property type="entry name" value="Bromodomain"/>
    <property type="match status" value="1"/>
</dbReference>
<evidence type="ECO:0000256" key="3">
    <source>
        <dbReference type="SAM" id="Coils"/>
    </source>
</evidence>
<feature type="region of interest" description="Disordered" evidence="4">
    <location>
        <begin position="197"/>
        <end position="295"/>
    </location>
</feature>
<organism evidence="6 7">
    <name type="scientific">Trypanosoma rangeli SC58</name>
    <dbReference type="NCBI Taxonomy" id="429131"/>
    <lineage>
        <taxon>Eukaryota</taxon>
        <taxon>Discoba</taxon>
        <taxon>Euglenozoa</taxon>
        <taxon>Kinetoplastea</taxon>
        <taxon>Metakinetoplastina</taxon>
        <taxon>Trypanosomatida</taxon>
        <taxon>Trypanosomatidae</taxon>
        <taxon>Trypanosoma</taxon>
        <taxon>Herpetosoma</taxon>
    </lineage>
</organism>
<evidence type="ECO:0000256" key="1">
    <source>
        <dbReference type="ARBA" id="ARBA00023117"/>
    </source>
</evidence>
<dbReference type="GO" id="GO:0003677">
    <property type="term" value="F:DNA binding"/>
    <property type="evidence" value="ECO:0007669"/>
    <property type="project" value="UniProtKB-KW"/>
</dbReference>
<evidence type="ECO:0000256" key="2">
    <source>
        <dbReference type="PROSITE-ProRule" id="PRU00035"/>
    </source>
</evidence>
<evidence type="ECO:0000256" key="4">
    <source>
        <dbReference type="SAM" id="MobiDB-lite"/>
    </source>
</evidence>
<sequence>MTDIISRVERLKNRIRVKREEVHRHLEASFYRQCRGVLRVVMKHDENGIFASNPAVLPEYVLMISHPMWWKLISRRLDNYEYANKMEFVRDMRLVMDNCYAYNGDASPVATLGRRLEVVMEDLFVTELAVAPPDAREIITLGKGVTHAQARQLWDIVCRYEGEGQGTSAMRRHIVPSQLKCATQRRVVAFLRHKKEVNEQAGRSGKGSTAHQQKQTLPRPAKPQVPPQPTRSLLEDDADVSFSADQKVTPNPPQEPHLERVPQNKRLEFASFRPVSPIHLESSESGDAEEGKGEV</sequence>
<dbReference type="SMART" id="SM00297">
    <property type="entry name" value="BROMO"/>
    <property type="match status" value="1"/>
</dbReference>
<dbReference type="PROSITE" id="PS50014">
    <property type="entry name" value="BROMODOMAIN_2"/>
    <property type="match status" value="1"/>
</dbReference>
<evidence type="ECO:0000313" key="6">
    <source>
        <dbReference type="EMBL" id="ESL05138.1"/>
    </source>
</evidence>
<name>A0A061IRR5_TRYRA</name>
<gene>
    <name evidence="6" type="ORF">TRSC58_07239</name>
</gene>
<dbReference type="InterPro" id="IPR036427">
    <property type="entry name" value="Bromodomain-like_sf"/>
</dbReference>
<reference evidence="6 7" key="1">
    <citation type="submission" date="2013-07" db="EMBL/GenBank/DDBJ databases">
        <authorList>
            <person name="Stoco P.H."/>
            <person name="Wagner G."/>
            <person name="Gerber A."/>
            <person name="Zaha A."/>
            <person name="Thompson C."/>
            <person name="Bartholomeu D.C."/>
            <person name="Luckemeyer D.D."/>
            <person name="Bahia D."/>
            <person name="Loreto E."/>
            <person name="Prestes E.B."/>
            <person name="Lima F.M."/>
            <person name="Rodrigues-Luiz G."/>
            <person name="Vallejo G.A."/>
            <person name="Filho J.F."/>
            <person name="Monteiro K.M."/>
            <person name="Tyler K.M."/>
            <person name="de Almeida L.G."/>
            <person name="Ortiz M.F."/>
            <person name="Siervo M.A."/>
            <person name="de Moraes M.H."/>
            <person name="Cunha O.L."/>
            <person name="Mendonca-Neto R."/>
            <person name="Silva R."/>
            <person name="Teixeira S.M."/>
            <person name="Murta S.M."/>
            <person name="Sincero T.C."/>
            <person name="Mendes T.A."/>
            <person name="Urmenyi T.P."/>
            <person name="Silva V.G."/>
            <person name="da Rocha W.D."/>
            <person name="Andersson B."/>
            <person name="Romanha A.J."/>
            <person name="Steindel M."/>
            <person name="de Vasconcelos A.T."/>
            <person name="Grisard E.C."/>
        </authorList>
    </citation>
    <scope>NUCLEOTIDE SEQUENCE [LARGE SCALE GENOMIC DNA]</scope>
    <source>
        <strain evidence="6 7">SC58</strain>
    </source>
</reference>